<comment type="caution">
    <text evidence="2">The sequence shown here is derived from an EMBL/GenBank/DDBJ whole genome shotgun (WGS) entry which is preliminary data.</text>
</comment>
<proteinExistence type="predicted"/>
<dbReference type="AlphaFoldDB" id="A0A8H6V5A1"/>
<evidence type="ECO:0000313" key="2">
    <source>
        <dbReference type="EMBL" id="KAF7174395.1"/>
    </source>
</evidence>
<evidence type="ECO:0000256" key="1">
    <source>
        <dbReference type="SAM" id="MobiDB-lite"/>
    </source>
</evidence>
<name>A0A8H6V5A1_9EURO</name>
<reference evidence="2" key="1">
    <citation type="submission" date="2020-06" db="EMBL/GenBank/DDBJ databases">
        <title>Draft genome sequences of strains closely related to Aspergillus parafelis and Aspergillus hiratsukae.</title>
        <authorList>
            <person name="Dos Santos R.A.C."/>
            <person name="Rivero-Menendez O."/>
            <person name="Steenwyk J.L."/>
            <person name="Mead M.E."/>
            <person name="Goldman G.H."/>
            <person name="Alastruey-Izquierdo A."/>
            <person name="Rokas A."/>
        </authorList>
    </citation>
    <scope>NUCLEOTIDE SEQUENCE</scope>
    <source>
        <strain evidence="2">CNM-CM5623</strain>
    </source>
</reference>
<protein>
    <submittedName>
        <fullName evidence="2">Uncharacterized protein</fullName>
    </submittedName>
</protein>
<accession>A0A8H6V5A1</accession>
<organism evidence="2 3">
    <name type="scientific">Aspergillus felis</name>
    <dbReference type="NCBI Taxonomy" id="1287682"/>
    <lineage>
        <taxon>Eukaryota</taxon>
        <taxon>Fungi</taxon>
        <taxon>Dikarya</taxon>
        <taxon>Ascomycota</taxon>
        <taxon>Pezizomycotina</taxon>
        <taxon>Eurotiomycetes</taxon>
        <taxon>Eurotiomycetidae</taxon>
        <taxon>Eurotiales</taxon>
        <taxon>Aspergillaceae</taxon>
        <taxon>Aspergillus</taxon>
        <taxon>Aspergillus subgen. Fumigati</taxon>
    </lineage>
</organism>
<sequence>MGLLHPPRHLNSCRLPSHPPAHKPLRCVNITMSVRLHPRPLRPLASRWQMPPSCPGPPANKRTPAASTKFPARNVYQYDVQIGNTVEKNAAIKKIWNCSAHGAALFGIKTVNHSWITARTSKSGAANPLDQVLHEHPSGKFLAILAPPSIPTGKTKISQTIFFGCRFGPNTI</sequence>
<feature type="region of interest" description="Disordered" evidence="1">
    <location>
        <begin position="47"/>
        <end position="66"/>
    </location>
</feature>
<evidence type="ECO:0000313" key="3">
    <source>
        <dbReference type="Proteomes" id="UP000654922"/>
    </source>
</evidence>
<dbReference type="OrthoDB" id="3560195at2759"/>
<dbReference type="EMBL" id="JACBAE010000951">
    <property type="protein sequence ID" value="KAF7174395.1"/>
    <property type="molecule type" value="Genomic_DNA"/>
</dbReference>
<gene>
    <name evidence="2" type="ORF">CNMCM5623_007095</name>
</gene>
<dbReference type="Proteomes" id="UP000654922">
    <property type="component" value="Unassembled WGS sequence"/>
</dbReference>